<sequence>MEGRKEREVHAPGTTHSRDKDGGAEGAGSATGEKDSKRRRETLTVLSATKLTFTARLNSIVSSGGTTLVVMSTQSSSSLPFAISRSMPIRVIARTDGATARTDTATARRDTATARMRHTLTHTYQLAAIAKTRTQRTGNFRNYWPIRARCPGSSSRLVYLARCRSRCVGLWRGRRRRVLRGLRGGGRRALASGNGEEALARGCGGGSVGERGWVWDKKVVERGGEEWKA</sequence>
<evidence type="ECO:0000313" key="2">
    <source>
        <dbReference type="EMBL" id="KZV79917.1"/>
    </source>
</evidence>
<feature type="compositionally biased region" description="Basic and acidic residues" evidence="1">
    <location>
        <begin position="32"/>
        <end position="41"/>
    </location>
</feature>
<dbReference type="AlphaFoldDB" id="A0A165B6B9"/>
<keyword evidence="3" id="KW-1185">Reference proteome</keyword>
<feature type="compositionally biased region" description="Basic and acidic residues" evidence="1">
    <location>
        <begin position="1"/>
        <end position="23"/>
    </location>
</feature>
<dbReference type="InParanoid" id="A0A165B6B9"/>
<evidence type="ECO:0000313" key="3">
    <source>
        <dbReference type="Proteomes" id="UP000077266"/>
    </source>
</evidence>
<dbReference type="EMBL" id="KV426544">
    <property type="protein sequence ID" value="KZV79917.1"/>
    <property type="molecule type" value="Genomic_DNA"/>
</dbReference>
<feature type="region of interest" description="Disordered" evidence="1">
    <location>
        <begin position="1"/>
        <end position="41"/>
    </location>
</feature>
<name>A0A165B6B9_EXIGL</name>
<gene>
    <name evidence="2" type="ORF">EXIGLDRAFT_444441</name>
</gene>
<reference evidence="2 3" key="1">
    <citation type="journal article" date="2016" name="Mol. Biol. Evol.">
        <title>Comparative Genomics of Early-Diverging Mushroom-Forming Fungi Provides Insights into the Origins of Lignocellulose Decay Capabilities.</title>
        <authorList>
            <person name="Nagy L.G."/>
            <person name="Riley R."/>
            <person name="Tritt A."/>
            <person name="Adam C."/>
            <person name="Daum C."/>
            <person name="Floudas D."/>
            <person name="Sun H."/>
            <person name="Yadav J.S."/>
            <person name="Pangilinan J."/>
            <person name="Larsson K.H."/>
            <person name="Matsuura K."/>
            <person name="Barry K."/>
            <person name="Labutti K."/>
            <person name="Kuo R."/>
            <person name="Ohm R.A."/>
            <person name="Bhattacharya S.S."/>
            <person name="Shirouzu T."/>
            <person name="Yoshinaga Y."/>
            <person name="Martin F.M."/>
            <person name="Grigoriev I.V."/>
            <person name="Hibbett D.S."/>
        </authorList>
    </citation>
    <scope>NUCLEOTIDE SEQUENCE [LARGE SCALE GENOMIC DNA]</scope>
    <source>
        <strain evidence="2 3">HHB12029</strain>
    </source>
</reference>
<accession>A0A165B6B9</accession>
<dbReference type="Proteomes" id="UP000077266">
    <property type="component" value="Unassembled WGS sequence"/>
</dbReference>
<organism evidence="2 3">
    <name type="scientific">Exidia glandulosa HHB12029</name>
    <dbReference type="NCBI Taxonomy" id="1314781"/>
    <lineage>
        <taxon>Eukaryota</taxon>
        <taxon>Fungi</taxon>
        <taxon>Dikarya</taxon>
        <taxon>Basidiomycota</taxon>
        <taxon>Agaricomycotina</taxon>
        <taxon>Agaricomycetes</taxon>
        <taxon>Auriculariales</taxon>
        <taxon>Exidiaceae</taxon>
        <taxon>Exidia</taxon>
    </lineage>
</organism>
<evidence type="ECO:0000256" key="1">
    <source>
        <dbReference type="SAM" id="MobiDB-lite"/>
    </source>
</evidence>
<protein>
    <submittedName>
        <fullName evidence="2">Uncharacterized protein</fullName>
    </submittedName>
</protein>
<proteinExistence type="predicted"/>